<gene>
    <name evidence="9" type="primary">alr</name>
    <name evidence="9" type="ORF">EKO23_14550</name>
</gene>
<dbReference type="GO" id="GO:0008784">
    <property type="term" value="F:alanine racemase activity"/>
    <property type="evidence" value="ECO:0007669"/>
    <property type="project" value="UniProtKB-UniRule"/>
</dbReference>
<dbReference type="InterPro" id="IPR020622">
    <property type="entry name" value="Ala_racemase_pyridoxalP-BS"/>
</dbReference>
<dbReference type="GO" id="GO:0030170">
    <property type="term" value="F:pyridoxal phosphate binding"/>
    <property type="evidence" value="ECO:0007669"/>
    <property type="project" value="UniProtKB-UniRule"/>
</dbReference>
<dbReference type="GO" id="GO:0030632">
    <property type="term" value="P:D-alanine biosynthetic process"/>
    <property type="evidence" value="ECO:0007669"/>
    <property type="project" value="UniProtKB-UniRule"/>
</dbReference>
<protein>
    <recommendedName>
        <fullName evidence="4">Alanine racemase</fullName>
        <ecNumber evidence="4">5.1.1.1</ecNumber>
    </recommendedName>
</protein>
<dbReference type="Pfam" id="PF01168">
    <property type="entry name" value="Ala_racemase_N"/>
    <property type="match status" value="1"/>
</dbReference>
<dbReference type="HAMAP" id="MF_01201">
    <property type="entry name" value="Ala_racemase"/>
    <property type="match status" value="1"/>
</dbReference>
<dbReference type="CDD" id="cd00430">
    <property type="entry name" value="PLPDE_III_AR"/>
    <property type="match status" value="1"/>
</dbReference>
<dbReference type="UniPathway" id="UPA00042">
    <property type="reaction ID" value="UER00497"/>
</dbReference>
<dbReference type="EMBL" id="SDKM01000021">
    <property type="protein sequence ID" value="RYP84735.1"/>
    <property type="molecule type" value="Genomic_DNA"/>
</dbReference>
<feature type="binding site" evidence="4 6">
    <location>
        <position position="162"/>
    </location>
    <ligand>
        <name>substrate</name>
    </ligand>
</feature>
<dbReference type="Gene3D" id="2.40.37.10">
    <property type="entry name" value="Lyase, Ornithine Decarboxylase, Chain A, domain 1"/>
    <property type="match status" value="1"/>
</dbReference>
<evidence type="ECO:0000313" key="9">
    <source>
        <dbReference type="EMBL" id="RYP84735.1"/>
    </source>
</evidence>
<dbReference type="InterPro" id="IPR011079">
    <property type="entry name" value="Ala_racemase_C"/>
</dbReference>
<comment type="similarity">
    <text evidence="4">Belongs to the alanine racemase family.</text>
</comment>
<dbReference type="SUPFAM" id="SSF50621">
    <property type="entry name" value="Alanine racemase C-terminal domain-like"/>
    <property type="match status" value="1"/>
</dbReference>
<reference evidence="9 10" key="1">
    <citation type="submission" date="2019-01" db="EMBL/GenBank/DDBJ databases">
        <title>Nocardioides guangzhouensis sp. nov., an actinobacterium isolated from soil.</title>
        <authorList>
            <person name="Fu Y."/>
            <person name="Cai Y."/>
            <person name="Lin Z."/>
            <person name="Chen P."/>
        </authorList>
    </citation>
    <scope>NUCLEOTIDE SEQUENCE [LARGE SCALE GENOMIC DNA]</scope>
    <source>
        <strain evidence="9 10">130</strain>
    </source>
</reference>
<evidence type="ECO:0000256" key="2">
    <source>
        <dbReference type="ARBA" id="ARBA00022898"/>
    </source>
</evidence>
<dbReference type="InterPro" id="IPR001608">
    <property type="entry name" value="Ala_racemase_N"/>
</dbReference>
<evidence type="ECO:0000259" key="8">
    <source>
        <dbReference type="SMART" id="SM01005"/>
    </source>
</evidence>
<proteinExistence type="inferred from homology"/>
<comment type="function">
    <text evidence="4">Catalyzes the interconversion of L-alanine and D-alanine. May also act on other amino acids.</text>
</comment>
<dbReference type="GO" id="GO:0005829">
    <property type="term" value="C:cytosol"/>
    <property type="evidence" value="ECO:0007669"/>
    <property type="project" value="TreeGrafter"/>
</dbReference>
<dbReference type="Proteomes" id="UP000295198">
    <property type="component" value="Unassembled WGS sequence"/>
</dbReference>
<dbReference type="InterPro" id="IPR009006">
    <property type="entry name" value="Ala_racemase/Decarboxylase_C"/>
</dbReference>
<feature type="active site" description="Proton acceptor; specific for L-alanine" evidence="4">
    <location>
        <position position="296"/>
    </location>
</feature>
<comment type="pathway">
    <text evidence="4">Amino-acid biosynthesis; D-alanine biosynthesis; D-alanine from L-alanine: step 1/1.</text>
</comment>
<dbReference type="PRINTS" id="PR00992">
    <property type="entry name" value="ALARACEMASE"/>
</dbReference>
<dbReference type="NCBIfam" id="TIGR00492">
    <property type="entry name" value="alr"/>
    <property type="match status" value="1"/>
</dbReference>
<comment type="cofactor">
    <cofactor evidence="1 4 5">
        <name>pyridoxal 5'-phosphate</name>
        <dbReference type="ChEBI" id="CHEBI:597326"/>
    </cofactor>
</comment>
<feature type="region of interest" description="Disordered" evidence="7">
    <location>
        <begin position="28"/>
        <end position="54"/>
    </location>
</feature>
<evidence type="ECO:0000256" key="6">
    <source>
        <dbReference type="PIRSR" id="PIRSR600821-52"/>
    </source>
</evidence>
<keyword evidence="2 4" id="KW-0663">Pyridoxal phosphate</keyword>
<evidence type="ECO:0000256" key="5">
    <source>
        <dbReference type="PIRSR" id="PIRSR600821-50"/>
    </source>
</evidence>
<evidence type="ECO:0000313" key="10">
    <source>
        <dbReference type="Proteomes" id="UP000295198"/>
    </source>
</evidence>
<dbReference type="PANTHER" id="PTHR30511:SF0">
    <property type="entry name" value="ALANINE RACEMASE, CATABOLIC-RELATED"/>
    <property type="match status" value="1"/>
</dbReference>
<keyword evidence="3 4" id="KW-0413">Isomerase</keyword>
<feature type="active site" description="Proton acceptor; specific for D-alanine" evidence="4">
    <location>
        <position position="64"/>
    </location>
</feature>
<evidence type="ECO:0000256" key="7">
    <source>
        <dbReference type="SAM" id="MobiDB-lite"/>
    </source>
</evidence>
<dbReference type="AlphaFoldDB" id="A0A4Q4ZB20"/>
<feature type="modified residue" description="N6-(pyridoxal phosphate)lysine" evidence="4 5">
    <location>
        <position position="64"/>
    </location>
</feature>
<dbReference type="InterPro" id="IPR000821">
    <property type="entry name" value="Ala_racemase"/>
</dbReference>
<organism evidence="9 10">
    <name type="scientific">Nocardioides guangzhouensis</name>
    <dbReference type="NCBI Taxonomy" id="2497878"/>
    <lineage>
        <taxon>Bacteria</taxon>
        <taxon>Bacillati</taxon>
        <taxon>Actinomycetota</taxon>
        <taxon>Actinomycetes</taxon>
        <taxon>Propionibacteriales</taxon>
        <taxon>Nocardioidaceae</taxon>
        <taxon>Nocardioides</taxon>
    </lineage>
</organism>
<evidence type="ECO:0000256" key="4">
    <source>
        <dbReference type="HAMAP-Rule" id="MF_01201"/>
    </source>
</evidence>
<dbReference type="GO" id="GO:0009252">
    <property type="term" value="P:peptidoglycan biosynthetic process"/>
    <property type="evidence" value="ECO:0007669"/>
    <property type="project" value="TreeGrafter"/>
</dbReference>
<dbReference type="PROSITE" id="PS00395">
    <property type="entry name" value="ALANINE_RACEMASE"/>
    <property type="match status" value="1"/>
</dbReference>
<comment type="catalytic activity">
    <reaction evidence="4">
        <text>L-alanine = D-alanine</text>
        <dbReference type="Rhea" id="RHEA:20249"/>
        <dbReference type="ChEBI" id="CHEBI:57416"/>
        <dbReference type="ChEBI" id="CHEBI:57972"/>
        <dbReference type="EC" id="5.1.1.1"/>
    </reaction>
</comment>
<feature type="domain" description="Alanine racemase C-terminal" evidence="8">
    <location>
        <begin position="275"/>
        <end position="402"/>
    </location>
</feature>
<dbReference type="FunFam" id="3.20.20.10:FF:000002">
    <property type="entry name" value="Alanine racemase"/>
    <property type="match status" value="1"/>
</dbReference>
<keyword evidence="10" id="KW-1185">Reference proteome</keyword>
<feature type="compositionally biased region" description="Basic and acidic residues" evidence="7">
    <location>
        <begin position="34"/>
        <end position="43"/>
    </location>
</feature>
<dbReference type="InterPro" id="IPR029066">
    <property type="entry name" value="PLP-binding_barrel"/>
</dbReference>
<dbReference type="SUPFAM" id="SSF51419">
    <property type="entry name" value="PLP-binding barrel"/>
    <property type="match status" value="1"/>
</dbReference>
<dbReference type="PANTHER" id="PTHR30511">
    <property type="entry name" value="ALANINE RACEMASE"/>
    <property type="match status" value="1"/>
</dbReference>
<evidence type="ECO:0000256" key="3">
    <source>
        <dbReference type="ARBA" id="ARBA00023235"/>
    </source>
</evidence>
<evidence type="ECO:0000256" key="1">
    <source>
        <dbReference type="ARBA" id="ARBA00001933"/>
    </source>
</evidence>
<dbReference type="RefSeq" id="WP_134718527.1">
    <property type="nucleotide sequence ID" value="NZ_SDKM01000021.1"/>
</dbReference>
<accession>A0A4Q4ZB20</accession>
<dbReference type="SMART" id="SM01005">
    <property type="entry name" value="Ala_racemase_C"/>
    <property type="match status" value="1"/>
</dbReference>
<dbReference type="EC" id="5.1.1.1" evidence="4"/>
<comment type="caution">
    <text evidence="9">The sequence shown here is derived from an EMBL/GenBank/DDBJ whole genome shotgun (WGS) entry which is preliminary data.</text>
</comment>
<dbReference type="Pfam" id="PF00842">
    <property type="entry name" value="Ala_racemase_C"/>
    <property type="match status" value="1"/>
</dbReference>
<dbReference type="OrthoDB" id="9813814at2"/>
<sequence length="409" mass="42931">MSPEPARAEIVVDVAAIRHNVRRLREVVATPATPDDRTGHLGRQDGAPGPSRAGTSALMMTVVKADGYGHGMLASARAAREAGADWLGVATIDEALTLRAAGDSGPVLCWLGVPGEDYGAAVELGVDVTAYSLAELAEIEHAAHHLRVTARVQLKVDTGLSRGGCAIADWPTLAGAARQAEETGDVRITGIWSHFACSDEPEHPANDEQEAVFREALVVAEEAGLDPEVRHLANSAAAILRPSSRFDLVRCGIASYGLDPAPGQPGTAEVGLLPAMTVRARLAMVKRLTAGASVSYGHSWTTDRDTTVALVPAGYGEGVPRIAGNRAEVGIGGKRRPIRGVVCMDQFVVELGDDTAEPGDEVVLFGTGLDGSPTATDWARAVGTINYEIVTRIGGRFTRRTVDSEESPE</sequence>
<dbReference type="Gene3D" id="3.20.20.10">
    <property type="entry name" value="Alanine racemase"/>
    <property type="match status" value="1"/>
</dbReference>
<name>A0A4Q4ZB20_9ACTN</name>
<feature type="binding site" evidence="4 6">
    <location>
        <position position="344"/>
    </location>
    <ligand>
        <name>substrate</name>
    </ligand>
</feature>